<dbReference type="SMART" id="SM00356">
    <property type="entry name" value="ZnF_C3H1"/>
    <property type="match status" value="3"/>
</dbReference>
<dbReference type="AlphaFoldDB" id="A0A6V7QIN2"/>
<dbReference type="InterPro" id="IPR036855">
    <property type="entry name" value="Znf_CCCH_sf"/>
</dbReference>
<feature type="region of interest" description="Disordered" evidence="6">
    <location>
        <begin position="395"/>
        <end position="427"/>
    </location>
</feature>
<dbReference type="InterPro" id="IPR000571">
    <property type="entry name" value="Znf_CCCH"/>
</dbReference>
<feature type="domain" description="C3H1-type" evidence="7">
    <location>
        <begin position="48"/>
        <end position="74"/>
    </location>
</feature>
<evidence type="ECO:0000256" key="6">
    <source>
        <dbReference type="SAM" id="MobiDB-lite"/>
    </source>
</evidence>
<accession>A0A6V7QIN2</accession>
<dbReference type="PANTHER" id="PTHR15725:SF0">
    <property type="entry name" value="ZINC FINGER CCCH DOMAIN-CONTAINING PROTEIN 32-LIKE"/>
    <property type="match status" value="1"/>
</dbReference>
<keyword evidence="3 5" id="KW-0862">Zinc</keyword>
<name>A0A6V7QIN2_ANACO</name>
<dbReference type="GO" id="GO:0008270">
    <property type="term" value="F:zinc ion binding"/>
    <property type="evidence" value="ECO:0007669"/>
    <property type="project" value="UniProtKB-KW"/>
</dbReference>
<evidence type="ECO:0000256" key="2">
    <source>
        <dbReference type="ARBA" id="ARBA00022771"/>
    </source>
</evidence>
<dbReference type="PROSITE" id="PS50103">
    <property type="entry name" value="ZF_C3H1"/>
    <property type="match status" value="2"/>
</dbReference>
<dbReference type="GO" id="GO:0003729">
    <property type="term" value="F:mRNA binding"/>
    <property type="evidence" value="ECO:0007669"/>
    <property type="project" value="TreeGrafter"/>
</dbReference>
<dbReference type="SUPFAM" id="SSF90229">
    <property type="entry name" value="CCCH zinc finger"/>
    <property type="match status" value="1"/>
</dbReference>
<evidence type="ECO:0000256" key="4">
    <source>
        <dbReference type="ARBA" id="ARBA00023125"/>
    </source>
</evidence>
<evidence type="ECO:0000256" key="5">
    <source>
        <dbReference type="PROSITE-ProRule" id="PRU00723"/>
    </source>
</evidence>
<dbReference type="PANTHER" id="PTHR15725">
    <property type="entry name" value="ZN-FINGER, C-X8-C-X5-C-X3-H TYPE-CONTAINING"/>
    <property type="match status" value="1"/>
</dbReference>
<organism evidence="8">
    <name type="scientific">Ananas comosus var. bracteatus</name>
    <name type="common">red pineapple</name>
    <dbReference type="NCBI Taxonomy" id="296719"/>
    <lineage>
        <taxon>Eukaryota</taxon>
        <taxon>Viridiplantae</taxon>
        <taxon>Streptophyta</taxon>
        <taxon>Embryophyta</taxon>
        <taxon>Tracheophyta</taxon>
        <taxon>Spermatophyta</taxon>
        <taxon>Magnoliopsida</taxon>
        <taxon>Liliopsida</taxon>
        <taxon>Poales</taxon>
        <taxon>Bromeliaceae</taxon>
        <taxon>Bromelioideae</taxon>
        <taxon>Ananas</taxon>
    </lineage>
</organism>
<dbReference type="EMBL" id="LR862136">
    <property type="protein sequence ID" value="CAD1842994.1"/>
    <property type="molecule type" value="Genomic_DNA"/>
</dbReference>
<feature type="region of interest" description="Disordered" evidence="6">
    <location>
        <begin position="493"/>
        <end position="512"/>
    </location>
</feature>
<evidence type="ECO:0000256" key="3">
    <source>
        <dbReference type="ARBA" id="ARBA00022833"/>
    </source>
</evidence>
<feature type="zinc finger region" description="C3H1-type" evidence="5">
    <location>
        <begin position="92"/>
        <end position="119"/>
    </location>
</feature>
<reference evidence="8" key="1">
    <citation type="submission" date="2020-07" db="EMBL/GenBank/DDBJ databases">
        <authorList>
            <person name="Lin J."/>
        </authorList>
    </citation>
    <scope>NUCLEOTIDE SEQUENCE</scope>
</reference>
<keyword evidence="4" id="KW-0238">DNA-binding</keyword>
<sequence>MEEEIRKRNTDCVYFLASPFTCKKLMKFIPIFSSQGSRCEYRHSESARLNPIDCWYWLRGNCLNPSCGFRHPPFEVSSRPLSEQSYGALSSGKANIPCYFYRHAHCIKGDQCLFLHDFLPAPKLSGVGPEATAGLSMGKIAFACKDKVPPSGELPAIIRPMDTSELIEENQCKEVSPQPEPCPLLEEKALSVDSIPESKEHAILLPESCSHFWSDQSSEELAEDCSDTEDVTNLDASPGFDVLVDDGSEQLADEDDAENQLAQKGESKIPYRHNFSYDFQELAGYDKSDFPDHEFLYDSYDHLGLYERELEFCREKISERMLCRKRKPLYTAYENDARDGGDLQGNLRKRSRPDSEILHSFWPGYDSRAQLVRHEMGWHHRRRLILESPKIATISPLYPKQPRKKRRKKAHRRRGTNHSSRSDKDIKLTSPLVKSAVVTADFSGPKTLAQIKEENGRGNSKGSGSAINIHQYSRSHLSNDFDWPKPLNELLKGKKRPQSIDGNNGSDVLSDIGNEQIANGNVEKDYGKYEYSFLSKTHNGDDAEYEEVDLQKKLAEIFSQ</sequence>
<evidence type="ECO:0000256" key="1">
    <source>
        <dbReference type="ARBA" id="ARBA00022723"/>
    </source>
</evidence>
<feature type="compositionally biased region" description="Basic residues" evidence="6">
    <location>
        <begin position="401"/>
        <end position="416"/>
    </location>
</feature>
<feature type="domain" description="C3H1-type" evidence="7">
    <location>
        <begin position="92"/>
        <end position="119"/>
    </location>
</feature>
<proteinExistence type="predicted"/>
<gene>
    <name evidence="8" type="ORF">CB5_LOCUS26205</name>
</gene>
<feature type="zinc finger region" description="C3H1-type" evidence="5">
    <location>
        <begin position="48"/>
        <end position="74"/>
    </location>
</feature>
<dbReference type="Gene3D" id="4.10.1000.10">
    <property type="entry name" value="Zinc finger, CCCH-type"/>
    <property type="match status" value="1"/>
</dbReference>
<evidence type="ECO:0000313" key="8">
    <source>
        <dbReference type="EMBL" id="CAD1842994.1"/>
    </source>
</evidence>
<keyword evidence="2 5" id="KW-0863">Zinc-finger</keyword>
<evidence type="ECO:0000259" key="7">
    <source>
        <dbReference type="PROSITE" id="PS50103"/>
    </source>
</evidence>
<keyword evidence="1 5" id="KW-0479">Metal-binding</keyword>
<protein>
    <recommendedName>
        <fullName evidence="7">C3H1-type domain-containing protein</fullName>
    </recommendedName>
</protein>
<dbReference type="GO" id="GO:0003677">
    <property type="term" value="F:DNA binding"/>
    <property type="evidence" value="ECO:0007669"/>
    <property type="project" value="UniProtKB-KW"/>
</dbReference>